<reference evidence="1 2" key="1">
    <citation type="journal article" date="2007" name="Appl. Environ. Microbiol.">
        <title>Genome sequence of the cellulolytic gliding bacterium Cytophaga hutchinsonii.</title>
        <authorList>
            <person name="Xie G."/>
            <person name="Bruce D.C."/>
            <person name="Challacombe J.F."/>
            <person name="Chertkov O."/>
            <person name="Detter J.C."/>
            <person name="Gilna P."/>
            <person name="Han C.S."/>
            <person name="Lucas S."/>
            <person name="Misra M."/>
            <person name="Myers G.L."/>
            <person name="Richardson P."/>
            <person name="Tapia R."/>
            <person name="Thayer N."/>
            <person name="Thompson L.S."/>
            <person name="Brettin T.S."/>
            <person name="Henrissat B."/>
            <person name="Wilson D.B."/>
            <person name="McBride M.J."/>
        </authorList>
    </citation>
    <scope>NUCLEOTIDE SEQUENCE [LARGE SCALE GENOMIC DNA]</scope>
    <source>
        <strain evidence="2">ATCC 33406 / DSM 1761 / CIP 103989 / NBRC 15051 / NCIMB 9469 / D465</strain>
    </source>
</reference>
<keyword evidence="2" id="KW-1185">Reference proteome</keyword>
<dbReference type="AlphaFoldDB" id="A0A6N4SRU0"/>
<organism evidence="1 2">
    <name type="scientific">Cytophaga hutchinsonii (strain ATCC 33406 / DSM 1761 / CIP 103989 / NBRC 15051 / NCIMB 9469 / D465)</name>
    <dbReference type="NCBI Taxonomy" id="269798"/>
    <lineage>
        <taxon>Bacteria</taxon>
        <taxon>Pseudomonadati</taxon>
        <taxon>Bacteroidota</taxon>
        <taxon>Cytophagia</taxon>
        <taxon>Cytophagales</taxon>
        <taxon>Cytophagaceae</taxon>
        <taxon>Cytophaga</taxon>
    </lineage>
</organism>
<dbReference type="RefSeq" id="WP_011585233.1">
    <property type="nucleotide sequence ID" value="NC_008255.1"/>
</dbReference>
<proteinExistence type="predicted"/>
<name>A0A6N4SRU0_CYTH3</name>
<evidence type="ECO:0000313" key="2">
    <source>
        <dbReference type="Proteomes" id="UP000001822"/>
    </source>
</evidence>
<evidence type="ECO:0000313" key="1">
    <source>
        <dbReference type="EMBL" id="ABG59116.1"/>
    </source>
</evidence>
<protein>
    <submittedName>
        <fullName evidence="1">Uncharacterized protein</fullName>
    </submittedName>
</protein>
<dbReference type="EMBL" id="CP000383">
    <property type="protein sequence ID" value="ABG59116.1"/>
    <property type="molecule type" value="Genomic_DNA"/>
</dbReference>
<sequence length="91" mass="10886">MTENHDSSEDTIFDIYELLKDSNSTCLDSSFWFENVLLLNNIITGNLFMKNEVIEFEIDRYSILFFEHFTVGEYLFKVIDKKYIVKVDYSF</sequence>
<dbReference type="KEGG" id="chu:CHU_1849"/>
<accession>A0A6N4SRU0</accession>
<gene>
    <name evidence="1" type="ordered locus">CHU_1849</name>
</gene>
<dbReference type="Proteomes" id="UP000001822">
    <property type="component" value="Chromosome"/>
</dbReference>